<accession>R7QLU3</accession>
<keyword evidence="3" id="KW-1185">Reference proteome</keyword>
<feature type="chain" id="PRO_5004442919" description="Secreted protein" evidence="1">
    <location>
        <begin position="28"/>
        <end position="135"/>
    </location>
</feature>
<dbReference type="RefSeq" id="XP_005718334.1">
    <property type="nucleotide sequence ID" value="XM_005718277.1"/>
</dbReference>
<reference evidence="3" key="1">
    <citation type="journal article" date="2013" name="Proc. Natl. Acad. Sci. U.S.A.">
        <title>Genome structure and metabolic features in the red seaweed Chondrus crispus shed light on evolution of the Archaeplastida.</title>
        <authorList>
            <person name="Collen J."/>
            <person name="Porcel B."/>
            <person name="Carre W."/>
            <person name="Ball S.G."/>
            <person name="Chaparro C."/>
            <person name="Tonon T."/>
            <person name="Barbeyron T."/>
            <person name="Michel G."/>
            <person name="Noel B."/>
            <person name="Valentin K."/>
            <person name="Elias M."/>
            <person name="Artiguenave F."/>
            <person name="Arun A."/>
            <person name="Aury J.M."/>
            <person name="Barbosa-Neto J.F."/>
            <person name="Bothwell J.H."/>
            <person name="Bouget F.Y."/>
            <person name="Brillet L."/>
            <person name="Cabello-Hurtado F."/>
            <person name="Capella-Gutierrez S."/>
            <person name="Charrier B."/>
            <person name="Cladiere L."/>
            <person name="Cock J.M."/>
            <person name="Coelho S.M."/>
            <person name="Colleoni C."/>
            <person name="Czjzek M."/>
            <person name="Da Silva C."/>
            <person name="Delage L."/>
            <person name="Denoeud F."/>
            <person name="Deschamps P."/>
            <person name="Dittami S.M."/>
            <person name="Gabaldon T."/>
            <person name="Gachon C.M."/>
            <person name="Groisillier A."/>
            <person name="Herve C."/>
            <person name="Jabbari K."/>
            <person name="Katinka M."/>
            <person name="Kloareg B."/>
            <person name="Kowalczyk N."/>
            <person name="Labadie K."/>
            <person name="Leblanc C."/>
            <person name="Lopez P.J."/>
            <person name="McLachlan D.H."/>
            <person name="Meslet-Cladiere L."/>
            <person name="Moustafa A."/>
            <person name="Nehr Z."/>
            <person name="Nyvall Collen P."/>
            <person name="Panaud O."/>
            <person name="Partensky F."/>
            <person name="Poulain J."/>
            <person name="Rensing S.A."/>
            <person name="Rousvoal S."/>
            <person name="Samson G."/>
            <person name="Symeonidi A."/>
            <person name="Weissenbach J."/>
            <person name="Zambounis A."/>
            <person name="Wincker P."/>
            <person name="Boyen C."/>
        </authorList>
    </citation>
    <scope>NUCLEOTIDE SEQUENCE [LARGE SCALE GENOMIC DNA]</scope>
    <source>
        <strain evidence="3">cv. Stackhouse</strain>
    </source>
</reference>
<sequence length="135" mass="14552">MRPCVRVKRHASLSLSVSLSMSPAVAAGVPSIFRRYSSLIFIDIGLQRAGNAVATRTVLSSFGLAIQALCKPAETAASMRSATRSASRPFSMLGSVFPWRLPPLPIALMQIRVRTLPGKILTTRIRGSSSSRQVK</sequence>
<keyword evidence="1" id="KW-0732">Signal</keyword>
<evidence type="ECO:0000313" key="2">
    <source>
        <dbReference type="EMBL" id="CDF38441.1"/>
    </source>
</evidence>
<protein>
    <recommendedName>
        <fullName evidence="4">Secreted protein</fullName>
    </recommendedName>
</protein>
<proteinExistence type="predicted"/>
<evidence type="ECO:0000313" key="3">
    <source>
        <dbReference type="Proteomes" id="UP000012073"/>
    </source>
</evidence>
<dbReference type="Proteomes" id="UP000012073">
    <property type="component" value="Unassembled WGS sequence"/>
</dbReference>
<feature type="signal peptide" evidence="1">
    <location>
        <begin position="1"/>
        <end position="27"/>
    </location>
</feature>
<dbReference type="EMBL" id="HG001932">
    <property type="protein sequence ID" value="CDF38441.1"/>
    <property type="molecule type" value="Genomic_DNA"/>
</dbReference>
<dbReference type="Gramene" id="CDF38441">
    <property type="protein sequence ID" value="CDF38441"/>
    <property type="gene ID" value="CHC_T00006173001"/>
</dbReference>
<dbReference type="KEGG" id="ccp:CHC_T00006173001"/>
<dbReference type="GeneID" id="17326045"/>
<organism evidence="2 3">
    <name type="scientific">Chondrus crispus</name>
    <name type="common">Carrageen Irish moss</name>
    <name type="synonym">Polymorpha crispa</name>
    <dbReference type="NCBI Taxonomy" id="2769"/>
    <lineage>
        <taxon>Eukaryota</taxon>
        <taxon>Rhodophyta</taxon>
        <taxon>Florideophyceae</taxon>
        <taxon>Rhodymeniophycidae</taxon>
        <taxon>Gigartinales</taxon>
        <taxon>Gigartinaceae</taxon>
        <taxon>Chondrus</taxon>
    </lineage>
</organism>
<dbReference type="AlphaFoldDB" id="R7QLU3"/>
<evidence type="ECO:0008006" key="4">
    <source>
        <dbReference type="Google" id="ProtNLM"/>
    </source>
</evidence>
<gene>
    <name evidence="2" type="ORF">CHC_T00006173001</name>
</gene>
<name>R7QLU3_CHOCR</name>
<evidence type="ECO:0000256" key="1">
    <source>
        <dbReference type="SAM" id="SignalP"/>
    </source>
</evidence>